<sequence>MLPLANGGVREANGNVADSAQGQQQAEGAVVAARELRSHDLVRLNALLSDWRDVDRKNIAGVPMWISDQMNPLKGPTLVVDLNLCHEAVRHAYNELKTFGLSVNSKTNVY</sequence>
<proteinExistence type="predicted"/>
<protein>
    <submittedName>
        <fullName evidence="1">Uncharacterized protein</fullName>
    </submittedName>
</protein>
<accession>A0A081A2N8</accession>
<evidence type="ECO:0000313" key="2">
    <source>
        <dbReference type="Proteomes" id="UP000028582"/>
    </source>
</evidence>
<comment type="caution">
    <text evidence="1">The sequence shown here is derived from an EMBL/GenBank/DDBJ whole genome shotgun (WGS) entry which is preliminary data.</text>
</comment>
<dbReference type="EMBL" id="ANJA01001954">
    <property type="protein sequence ID" value="ETO73149.1"/>
    <property type="molecule type" value="Genomic_DNA"/>
</dbReference>
<reference evidence="1 2" key="1">
    <citation type="submission" date="2013-11" db="EMBL/GenBank/DDBJ databases">
        <title>The Genome Sequence of Phytophthora parasitica P1976.</title>
        <authorList>
            <consortium name="The Broad Institute Genomics Platform"/>
            <person name="Russ C."/>
            <person name="Tyler B."/>
            <person name="Panabieres F."/>
            <person name="Shan W."/>
            <person name="Tripathy S."/>
            <person name="Grunwald N."/>
            <person name="Machado M."/>
            <person name="Johnson C.S."/>
            <person name="Walker B."/>
            <person name="Young S."/>
            <person name="Zeng Q."/>
            <person name="Gargeya S."/>
            <person name="Fitzgerald M."/>
            <person name="Haas B."/>
            <person name="Abouelleil A."/>
            <person name="Allen A.W."/>
            <person name="Alvarado L."/>
            <person name="Arachchi H.M."/>
            <person name="Berlin A.M."/>
            <person name="Chapman S.B."/>
            <person name="Gainer-Dewar J."/>
            <person name="Goldberg J."/>
            <person name="Griggs A."/>
            <person name="Gujja S."/>
            <person name="Hansen M."/>
            <person name="Howarth C."/>
            <person name="Imamovic A."/>
            <person name="Ireland A."/>
            <person name="Larimer J."/>
            <person name="McCowan C."/>
            <person name="Murphy C."/>
            <person name="Pearson M."/>
            <person name="Poon T.W."/>
            <person name="Priest M."/>
            <person name="Roberts A."/>
            <person name="Saif S."/>
            <person name="Shea T."/>
            <person name="Sisk P."/>
            <person name="Sykes S."/>
            <person name="Wortman J."/>
            <person name="Nusbaum C."/>
            <person name="Birren B."/>
        </authorList>
    </citation>
    <scope>NUCLEOTIDE SEQUENCE [LARGE SCALE GENOMIC DNA]</scope>
    <source>
        <strain evidence="1 2">P1976</strain>
    </source>
</reference>
<gene>
    <name evidence="1" type="ORF">F444_10895</name>
</gene>
<dbReference type="AlphaFoldDB" id="A0A081A2N8"/>
<name>A0A081A2N8_PHYNI</name>
<organism evidence="1 2">
    <name type="scientific">Phytophthora nicotianae P1976</name>
    <dbReference type="NCBI Taxonomy" id="1317066"/>
    <lineage>
        <taxon>Eukaryota</taxon>
        <taxon>Sar</taxon>
        <taxon>Stramenopiles</taxon>
        <taxon>Oomycota</taxon>
        <taxon>Peronosporomycetes</taxon>
        <taxon>Peronosporales</taxon>
        <taxon>Peronosporaceae</taxon>
        <taxon>Phytophthora</taxon>
    </lineage>
</organism>
<evidence type="ECO:0000313" key="1">
    <source>
        <dbReference type="EMBL" id="ETO73149.1"/>
    </source>
</evidence>
<dbReference type="Proteomes" id="UP000028582">
    <property type="component" value="Unassembled WGS sequence"/>
</dbReference>